<evidence type="ECO:0000256" key="2">
    <source>
        <dbReference type="SAM" id="Coils"/>
    </source>
</evidence>
<evidence type="ECO:0000256" key="3">
    <source>
        <dbReference type="SAM" id="SignalP"/>
    </source>
</evidence>
<dbReference type="PANTHER" id="PTHR30203:SF24">
    <property type="entry name" value="BLR4935 PROTEIN"/>
    <property type="match status" value="1"/>
</dbReference>
<dbReference type="Proteomes" id="UP001499852">
    <property type="component" value="Unassembled WGS sequence"/>
</dbReference>
<keyword evidence="5" id="KW-1185">Reference proteome</keyword>
<accession>A0ABP9PD70</accession>
<keyword evidence="3" id="KW-0732">Signal</keyword>
<evidence type="ECO:0000313" key="4">
    <source>
        <dbReference type="EMBL" id="GAA5142373.1"/>
    </source>
</evidence>
<dbReference type="PANTHER" id="PTHR30203">
    <property type="entry name" value="OUTER MEMBRANE CATION EFFLUX PROTEIN"/>
    <property type="match status" value="1"/>
</dbReference>
<proteinExistence type="inferred from homology"/>
<feature type="coiled-coil region" evidence="2">
    <location>
        <begin position="160"/>
        <end position="194"/>
    </location>
</feature>
<evidence type="ECO:0000256" key="1">
    <source>
        <dbReference type="ARBA" id="ARBA00007613"/>
    </source>
</evidence>
<feature type="chain" id="PRO_5046221167" description="Outer membrane protein TolC" evidence="3">
    <location>
        <begin position="23"/>
        <end position="440"/>
    </location>
</feature>
<name>A0ABP9PD70_9BACT</name>
<organism evidence="4 5">
    <name type="scientific">Prosthecobacter algae</name>
    <dbReference type="NCBI Taxonomy" id="1144682"/>
    <lineage>
        <taxon>Bacteria</taxon>
        <taxon>Pseudomonadati</taxon>
        <taxon>Verrucomicrobiota</taxon>
        <taxon>Verrucomicrobiia</taxon>
        <taxon>Verrucomicrobiales</taxon>
        <taxon>Verrucomicrobiaceae</taxon>
        <taxon>Prosthecobacter</taxon>
    </lineage>
</organism>
<comment type="caution">
    <text evidence="4">The sequence shown here is derived from an EMBL/GenBank/DDBJ whole genome shotgun (WGS) entry which is preliminary data.</text>
</comment>
<feature type="coiled-coil region" evidence="2">
    <location>
        <begin position="398"/>
        <end position="425"/>
    </location>
</feature>
<comment type="similarity">
    <text evidence="1">Belongs to the outer membrane factor (OMF) (TC 1.B.17) family.</text>
</comment>
<evidence type="ECO:0008006" key="6">
    <source>
        <dbReference type="Google" id="ProtNLM"/>
    </source>
</evidence>
<evidence type="ECO:0000313" key="5">
    <source>
        <dbReference type="Proteomes" id="UP001499852"/>
    </source>
</evidence>
<dbReference type="Gene3D" id="1.20.1600.10">
    <property type="entry name" value="Outer membrane efflux proteins (OEP)"/>
    <property type="match status" value="1"/>
</dbReference>
<keyword evidence="2" id="KW-0175">Coiled coil</keyword>
<protein>
    <recommendedName>
        <fullName evidence="6">Outer membrane protein TolC</fullName>
    </recommendedName>
</protein>
<dbReference type="SUPFAM" id="SSF56954">
    <property type="entry name" value="Outer membrane efflux proteins (OEP)"/>
    <property type="match status" value="1"/>
</dbReference>
<dbReference type="InterPro" id="IPR010131">
    <property type="entry name" value="MdtP/NodT-like"/>
</dbReference>
<feature type="signal peptide" evidence="3">
    <location>
        <begin position="1"/>
        <end position="22"/>
    </location>
</feature>
<reference evidence="5" key="1">
    <citation type="journal article" date="2019" name="Int. J. Syst. Evol. Microbiol.">
        <title>The Global Catalogue of Microorganisms (GCM) 10K type strain sequencing project: providing services to taxonomists for standard genome sequencing and annotation.</title>
        <authorList>
            <consortium name="The Broad Institute Genomics Platform"/>
            <consortium name="The Broad Institute Genome Sequencing Center for Infectious Disease"/>
            <person name="Wu L."/>
            <person name="Ma J."/>
        </authorList>
    </citation>
    <scope>NUCLEOTIDE SEQUENCE [LARGE SCALE GENOMIC DNA]</scope>
    <source>
        <strain evidence="5">JCM 18053</strain>
    </source>
</reference>
<dbReference type="RefSeq" id="WP_345737014.1">
    <property type="nucleotide sequence ID" value="NZ_BAABIA010000005.1"/>
</dbReference>
<sequence>MKNLVLKIILPFLLGSCVSYQARPLSPDTGDADFVGRSLNDAGLRSFLQEQKAGQGSWNVDSLALAAVYYNPDVALARAEADEAAAAIQTAAQRPNPSLTLGSQFASSMVGVTPWFAAQSIAIPIETAGKRSRRTEQALAMAEAARWRVASRAWMARSRVRAAMLELHSARENIRLLETEQKLHNEAINKLTAQMEAGDVSPFELTQARLSLNRTRLNLQDSQRLAATGEAKLAVAVGLPLNEIRAAILDFTHFKKLPNMDVTTGRRRALTQRADLLALLSDYAASESALRLEIARQYPDLRVTPGYDYNQGQNRWQIGLNVDLPLNRNRGPIAQAEARRKTAEVKFLAQQRMIQGELDIALAAYQASRAKVRTAATLAQEASAAAGTTDRMVEVGEVSALERTRRQLEASNANLALMAATLESQAAAGALEDAMQSPLR</sequence>
<dbReference type="Pfam" id="PF02321">
    <property type="entry name" value="OEP"/>
    <property type="match status" value="1"/>
</dbReference>
<gene>
    <name evidence="4" type="ORF">GCM10023213_28210</name>
</gene>
<dbReference type="EMBL" id="BAABIA010000005">
    <property type="protein sequence ID" value="GAA5142373.1"/>
    <property type="molecule type" value="Genomic_DNA"/>
</dbReference>
<dbReference type="InterPro" id="IPR003423">
    <property type="entry name" value="OMP_efflux"/>
</dbReference>